<sequence length="193" mass="21772">MKQLCDQQDYILSIDPSCLPRFDPHITLIGGVEISGCNIAHMKFIDEPEVIHDAEAAEVVLHRLRSAFWGFGEVTCEFVEEKGVFACINENNAVQWNQSCVAVVKKTDSFMKAMKVADETLFGSTSLPVERHFRPPISEPHYSFAYGNNVETTKRVKCPRSFTCSEIALWWTDPPELDAVASEWKLIGKISMN</sequence>
<organism evidence="1 2">
    <name type="scientific">Cyclotella cryptica</name>
    <dbReference type="NCBI Taxonomy" id="29204"/>
    <lineage>
        <taxon>Eukaryota</taxon>
        <taxon>Sar</taxon>
        <taxon>Stramenopiles</taxon>
        <taxon>Ochrophyta</taxon>
        <taxon>Bacillariophyta</taxon>
        <taxon>Coscinodiscophyceae</taxon>
        <taxon>Thalassiosirophycidae</taxon>
        <taxon>Stephanodiscales</taxon>
        <taxon>Stephanodiscaceae</taxon>
        <taxon>Cyclotella</taxon>
    </lineage>
</organism>
<gene>
    <name evidence="1" type="ORF">HJC23_002877</name>
</gene>
<dbReference type="Proteomes" id="UP001516023">
    <property type="component" value="Unassembled WGS sequence"/>
</dbReference>
<evidence type="ECO:0000313" key="2">
    <source>
        <dbReference type="Proteomes" id="UP001516023"/>
    </source>
</evidence>
<reference evidence="1 2" key="1">
    <citation type="journal article" date="2020" name="G3 (Bethesda)">
        <title>Improved Reference Genome for Cyclotella cryptica CCMP332, a Model for Cell Wall Morphogenesis, Salinity Adaptation, and Lipid Production in Diatoms (Bacillariophyta).</title>
        <authorList>
            <person name="Roberts W.R."/>
            <person name="Downey K.M."/>
            <person name="Ruck E.C."/>
            <person name="Traller J.C."/>
            <person name="Alverson A.J."/>
        </authorList>
    </citation>
    <scope>NUCLEOTIDE SEQUENCE [LARGE SCALE GENOMIC DNA]</scope>
    <source>
        <strain evidence="1 2">CCMP332</strain>
    </source>
</reference>
<dbReference type="EMBL" id="JABMIG020000158">
    <property type="protein sequence ID" value="KAL3788303.1"/>
    <property type="molecule type" value="Genomic_DNA"/>
</dbReference>
<proteinExistence type="predicted"/>
<protein>
    <submittedName>
        <fullName evidence="1">Uncharacterized protein</fullName>
    </submittedName>
</protein>
<keyword evidence="2" id="KW-1185">Reference proteome</keyword>
<dbReference type="Gene3D" id="3.90.1140.10">
    <property type="entry name" value="Cyclic phosphodiesterase"/>
    <property type="match status" value="1"/>
</dbReference>
<accession>A0ABD3PJW1</accession>
<dbReference type="AlphaFoldDB" id="A0ABD3PJW1"/>
<name>A0ABD3PJW1_9STRA</name>
<comment type="caution">
    <text evidence="1">The sequence shown here is derived from an EMBL/GenBank/DDBJ whole genome shotgun (WGS) entry which is preliminary data.</text>
</comment>
<evidence type="ECO:0000313" key="1">
    <source>
        <dbReference type="EMBL" id="KAL3788303.1"/>
    </source>
</evidence>